<dbReference type="Gene3D" id="2.60.40.10">
    <property type="entry name" value="Immunoglobulins"/>
    <property type="match status" value="3"/>
</dbReference>
<comment type="subcellular location">
    <subcellularLocation>
        <location evidence="1">Membrane</location>
        <topology evidence="1">Single-pass type I membrane protein</topology>
    </subcellularLocation>
</comment>
<evidence type="ECO:0000256" key="1">
    <source>
        <dbReference type="ARBA" id="ARBA00004479"/>
    </source>
</evidence>
<dbReference type="SUPFAM" id="SSF48726">
    <property type="entry name" value="Immunoglobulin"/>
    <property type="match status" value="4"/>
</dbReference>
<accession>A0A8S1CHR8</accession>
<feature type="domain" description="Ig-like" evidence="7">
    <location>
        <begin position="318"/>
        <end position="388"/>
    </location>
</feature>
<proteinExistence type="predicted"/>
<dbReference type="GO" id="GO:0098609">
    <property type="term" value="P:cell-cell adhesion"/>
    <property type="evidence" value="ECO:0007669"/>
    <property type="project" value="TreeGrafter"/>
</dbReference>
<keyword evidence="9" id="KW-1185">Reference proteome</keyword>
<evidence type="ECO:0000256" key="5">
    <source>
        <dbReference type="ARBA" id="ARBA00023319"/>
    </source>
</evidence>
<dbReference type="GO" id="GO:0050839">
    <property type="term" value="F:cell adhesion molecule binding"/>
    <property type="evidence" value="ECO:0007669"/>
    <property type="project" value="TreeGrafter"/>
</dbReference>
<evidence type="ECO:0000256" key="4">
    <source>
        <dbReference type="ARBA" id="ARBA00023180"/>
    </source>
</evidence>
<gene>
    <name evidence="8" type="ORF">CLODIP_2_CD02043</name>
</gene>
<evidence type="ECO:0000259" key="7">
    <source>
        <dbReference type="PROSITE" id="PS50835"/>
    </source>
</evidence>
<feature type="chain" id="PRO_5035940029" description="Ig-like domain-containing protein" evidence="6">
    <location>
        <begin position="22"/>
        <end position="480"/>
    </location>
</feature>
<dbReference type="Proteomes" id="UP000494165">
    <property type="component" value="Unassembled WGS sequence"/>
</dbReference>
<dbReference type="Pfam" id="PF13927">
    <property type="entry name" value="Ig_3"/>
    <property type="match status" value="1"/>
</dbReference>
<dbReference type="SMART" id="SM00408">
    <property type="entry name" value="IGc2"/>
    <property type="match status" value="3"/>
</dbReference>
<protein>
    <recommendedName>
        <fullName evidence="7">Ig-like domain-containing protein</fullName>
    </recommendedName>
</protein>
<dbReference type="PANTHER" id="PTHR11640">
    <property type="entry name" value="NEPHRIN"/>
    <property type="match status" value="1"/>
</dbReference>
<dbReference type="InterPro" id="IPR003599">
    <property type="entry name" value="Ig_sub"/>
</dbReference>
<dbReference type="PROSITE" id="PS50835">
    <property type="entry name" value="IG_LIKE"/>
    <property type="match status" value="4"/>
</dbReference>
<organism evidence="8 9">
    <name type="scientific">Cloeon dipterum</name>
    <dbReference type="NCBI Taxonomy" id="197152"/>
    <lineage>
        <taxon>Eukaryota</taxon>
        <taxon>Metazoa</taxon>
        <taxon>Ecdysozoa</taxon>
        <taxon>Arthropoda</taxon>
        <taxon>Hexapoda</taxon>
        <taxon>Insecta</taxon>
        <taxon>Pterygota</taxon>
        <taxon>Palaeoptera</taxon>
        <taxon>Ephemeroptera</taxon>
        <taxon>Pisciforma</taxon>
        <taxon>Baetidae</taxon>
        <taxon>Cloeon</taxon>
    </lineage>
</organism>
<dbReference type="SMART" id="SM00409">
    <property type="entry name" value="IG"/>
    <property type="match status" value="4"/>
</dbReference>
<dbReference type="OrthoDB" id="9442762at2759"/>
<name>A0A8S1CHR8_9INSE</name>
<keyword evidence="5" id="KW-0393">Immunoglobulin domain</keyword>
<sequence length="480" mass="52731">MVSRWIACLIILLAAFVQRHAGLTSHSLHHHGAPYRPLEEGDSKPELVVRVHEEVVLACDSDAQLTWKHNGKTVQRNSVYHLTTDTLRIFRVGPQEEGLWQCEERDPKSKELLATRAVWIVIMDAPKGSYLTAEGKGKVGPWFNIKENTALRIRCVVEGGRPSPSSFEWWLQTPDGELDSLANYSTGNNLQLDKISRQLHNCTVSCSVSHVALPTPLNASTKLNITYSPSFVISRLPGFGFPLYEGMAVSLKCDVDSNPQASHRWMKDDGDPPVPQTKDGFLNFTSISREHIGWYKCSAQHSLGTFASSGYYLNVRYEEILTKQPPRQVEVALGGGVTLECASSGVSTSGPNCWGRLSGNRLEAVGAGPQLRLDSVLYQEAGAYRCVAPAKPDPLLLERKAMLPPDIEVVVTGQPVVYPVRRNLTAVGGSQLSLSVEFCANPEATHAFWLTQNVVLRPGQEGGGYIAQNVTVSRMISCNN</sequence>
<feature type="signal peptide" evidence="6">
    <location>
        <begin position="1"/>
        <end position="21"/>
    </location>
</feature>
<evidence type="ECO:0000256" key="6">
    <source>
        <dbReference type="SAM" id="SignalP"/>
    </source>
</evidence>
<dbReference type="InterPro" id="IPR007110">
    <property type="entry name" value="Ig-like_dom"/>
</dbReference>
<evidence type="ECO:0000256" key="3">
    <source>
        <dbReference type="ARBA" id="ARBA00023157"/>
    </source>
</evidence>
<evidence type="ECO:0000313" key="8">
    <source>
        <dbReference type="EMBL" id="CAB3367699.1"/>
    </source>
</evidence>
<dbReference type="GO" id="GO:0005886">
    <property type="term" value="C:plasma membrane"/>
    <property type="evidence" value="ECO:0007669"/>
    <property type="project" value="TreeGrafter"/>
</dbReference>
<dbReference type="EMBL" id="CADEPI010000032">
    <property type="protein sequence ID" value="CAB3367699.1"/>
    <property type="molecule type" value="Genomic_DNA"/>
</dbReference>
<keyword evidence="4" id="KW-0325">Glycoprotein</keyword>
<dbReference type="AlphaFoldDB" id="A0A8S1CHR8"/>
<dbReference type="InterPro" id="IPR013783">
    <property type="entry name" value="Ig-like_fold"/>
</dbReference>
<keyword evidence="2" id="KW-0472">Membrane</keyword>
<dbReference type="InterPro" id="IPR051275">
    <property type="entry name" value="Cell_adhesion_signaling"/>
</dbReference>
<feature type="domain" description="Ig-like" evidence="7">
    <location>
        <begin position="229"/>
        <end position="302"/>
    </location>
</feature>
<keyword evidence="3" id="KW-1015">Disulfide bond</keyword>
<feature type="domain" description="Ig-like" evidence="7">
    <location>
        <begin position="38"/>
        <end position="113"/>
    </location>
</feature>
<dbReference type="GO" id="GO:0005911">
    <property type="term" value="C:cell-cell junction"/>
    <property type="evidence" value="ECO:0007669"/>
    <property type="project" value="TreeGrafter"/>
</dbReference>
<dbReference type="InterPro" id="IPR003598">
    <property type="entry name" value="Ig_sub2"/>
</dbReference>
<dbReference type="PANTHER" id="PTHR11640:SF155">
    <property type="entry name" value="IG-LIKE DOMAIN-CONTAINING PROTEIN"/>
    <property type="match status" value="1"/>
</dbReference>
<reference evidence="8 9" key="1">
    <citation type="submission" date="2020-04" db="EMBL/GenBank/DDBJ databases">
        <authorList>
            <person name="Alioto T."/>
            <person name="Alioto T."/>
            <person name="Gomez Garrido J."/>
        </authorList>
    </citation>
    <scope>NUCLEOTIDE SEQUENCE [LARGE SCALE GENOMIC DNA]</scope>
</reference>
<evidence type="ECO:0000256" key="2">
    <source>
        <dbReference type="ARBA" id="ARBA00023136"/>
    </source>
</evidence>
<dbReference type="InterPro" id="IPR036179">
    <property type="entry name" value="Ig-like_dom_sf"/>
</dbReference>
<keyword evidence="6" id="KW-0732">Signal</keyword>
<comment type="caution">
    <text evidence="8">The sequence shown here is derived from an EMBL/GenBank/DDBJ whole genome shotgun (WGS) entry which is preliminary data.</text>
</comment>
<feature type="domain" description="Ig-like" evidence="7">
    <location>
        <begin position="126"/>
        <end position="226"/>
    </location>
</feature>
<evidence type="ECO:0000313" key="9">
    <source>
        <dbReference type="Proteomes" id="UP000494165"/>
    </source>
</evidence>